<organism evidence="1 2">
    <name type="scientific">Choristoneura fumiferana</name>
    <name type="common">Spruce budworm moth</name>
    <name type="synonym">Archips fumiferana</name>
    <dbReference type="NCBI Taxonomy" id="7141"/>
    <lineage>
        <taxon>Eukaryota</taxon>
        <taxon>Metazoa</taxon>
        <taxon>Ecdysozoa</taxon>
        <taxon>Arthropoda</taxon>
        <taxon>Hexapoda</taxon>
        <taxon>Insecta</taxon>
        <taxon>Pterygota</taxon>
        <taxon>Neoptera</taxon>
        <taxon>Endopterygota</taxon>
        <taxon>Lepidoptera</taxon>
        <taxon>Glossata</taxon>
        <taxon>Ditrysia</taxon>
        <taxon>Tortricoidea</taxon>
        <taxon>Tortricidae</taxon>
        <taxon>Tortricinae</taxon>
        <taxon>Choristoneura</taxon>
    </lineage>
</organism>
<gene>
    <name evidence="1" type="ORF">MSG28_009555</name>
</gene>
<evidence type="ECO:0000313" key="2">
    <source>
        <dbReference type="Proteomes" id="UP001064048"/>
    </source>
</evidence>
<accession>A0ACC0JBQ3</accession>
<protein>
    <submittedName>
        <fullName evidence="1">Uncharacterized protein</fullName>
    </submittedName>
</protein>
<comment type="caution">
    <text evidence="1">The sequence shown here is derived from an EMBL/GenBank/DDBJ whole genome shotgun (WGS) entry which is preliminary data.</text>
</comment>
<evidence type="ECO:0000313" key="1">
    <source>
        <dbReference type="EMBL" id="KAI8421512.1"/>
    </source>
</evidence>
<keyword evidence="2" id="KW-1185">Reference proteome</keyword>
<reference evidence="1 2" key="1">
    <citation type="journal article" date="2022" name="Genome Biol. Evol.">
        <title>The Spruce Budworm Genome: Reconstructing the Evolutionary History of Antifreeze Proteins.</title>
        <authorList>
            <person name="Beliveau C."/>
            <person name="Gagne P."/>
            <person name="Picq S."/>
            <person name="Vernygora O."/>
            <person name="Keeling C.I."/>
            <person name="Pinkney K."/>
            <person name="Doucet D."/>
            <person name="Wen F."/>
            <person name="Johnston J.S."/>
            <person name="Maaroufi H."/>
            <person name="Boyle B."/>
            <person name="Laroche J."/>
            <person name="Dewar K."/>
            <person name="Juretic N."/>
            <person name="Blackburn G."/>
            <person name="Nisole A."/>
            <person name="Brunet B."/>
            <person name="Brandao M."/>
            <person name="Lumley L."/>
            <person name="Duan J."/>
            <person name="Quan G."/>
            <person name="Lucarotti C.J."/>
            <person name="Roe A.D."/>
            <person name="Sperling F.A.H."/>
            <person name="Levesque R.C."/>
            <person name="Cusson M."/>
        </authorList>
    </citation>
    <scope>NUCLEOTIDE SEQUENCE [LARGE SCALE GENOMIC DNA]</scope>
    <source>
        <strain evidence="1">Glfc:IPQL:Cfum</strain>
    </source>
</reference>
<dbReference type="EMBL" id="CM046116">
    <property type="protein sequence ID" value="KAI8421512.1"/>
    <property type="molecule type" value="Genomic_DNA"/>
</dbReference>
<sequence length="537" mass="59281">MAASSGLSPSGPLAVRAWQAREIYERLAYARKFVCADLGYRAVAPSTGIKVVFPKVDDNAPLLGTGGLEEGGYQRHSVRALAIAPYNLGLQSGGNVGTNERPSENVVESGVAGQSAGARGTGEAMLAETVHWSPTRNTIPTSSPALCVDLVLDQQLCVVSGSIKVLVLGEGYLGTVIKIGTFLRAMERSILGVRRTDRIRNTILRSKTRVTDVGVKTAKLKWDWAGHVCRMHPDRWARIVTEWDPRDGHRSRGRPKRRLRDDLSAFQLDWLVHAQNREEWRRKGEAFAQQWDIIQATQKIKIKTFLVDHIIRLKSIKCQPLSEGGHDITWHGCFSFNVIEDNDPLVSGLPENGIAPKNVFIAPEQATEEFNKMLGRNPLTMTLTSPGGSQGRKSKEGSNDESDISNQNLSLRRIRKVRRRLPQKPLIEDDEAAAKSCNSTELSELDQVIEVEDNLATHTTHSQSSNSAEPRTYPKQYIHIIIIIYVYTTTLYTVGRYTKGHSSLESPGTRTAPPRLLVSTPAVGAALTTSRPCVVNE</sequence>
<dbReference type="Proteomes" id="UP001064048">
    <property type="component" value="Chromosome 16"/>
</dbReference>
<proteinExistence type="predicted"/>
<name>A0ACC0JBQ3_CHOFU</name>